<reference evidence="3" key="1">
    <citation type="submission" date="2023-11" db="EMBL/GenBank/DDBJ databases">
        <authorList>
            <person name="Alioto T."/>
            <person name="Alioto T."/>
            <person name="Gomez Garrido J."/>
        </authorList>
    </citation>
    <scope>NUCLEOTIDE SEQUENCE</scope>
</reference>
<evidence type="ECO:0000313" key="3">
    <source>
        <dbReference type="EMBL" id="CAK4031474.1"/>
    </source>
</evidence>
<proteinExistence type="predicted"/>
<keyword evidence="2" id="KW-1133">Transmembrane helix</keyword>
<feature type="transmembrane region" description="Helical" evidence="2">
    <location>
        <begin position="107"/>
        <end position="129"/>
    </location>
</feature>
<name>A0AAI8Z2Y2_9PEZI</name>
<feature type="transmembrane region" description="Helical" evidence="2">
    <location>
        <begin position="77"/>
        <end position="98"/>
    </location>
</feature>
<comment type="caution">
    <text evidence="3">The sequence shown here is derived from an EMBL/GenBank/DDBJ whole genome shotgun (WGS) entry which is preliminary data.</text>
</comment>
<sequence length="301" mass="33841">MGIWFAHNWRLPKVFVALLMIEFPLTVACLTLMGVAHPNTYRTKLWQNGFDKGFNSAPNSILYAYANWQDPKTPIPWSHYMTEFNVVISVLSMFILLAKSAMYVMHIFIPVISVFAHALLVALFSVSIYNQSAPDLTDKEHPQHGMPWYLSKGCSYAEPGNKGYCQQARASFAVVIVMDALFVGYLVYSIWNLKLSPEEKAEREAEKEADLEMKQVFMYGTDDDISKEDRREMNRQIFLNLPKTPNTPGFGEHLNPMTPRTTAFTQLNGGQAPTATGRSAGPSGRLPFRDYNGTPGAPDGR</sequence>
<gene>
    <name evidence="3" type="ORF">LECACI_7A006632</name>
</gene>
<protein>
    <submittedName>
        <fullName evidence="3">Uncharacterized protein</fullName>
    </submittedName>
</protein>
<evidence type="ECO:0000256" key="2">
    <source>
        <dbReference type="SAM" id="Phobius"/>
    </source>
</evidence>
<accession>A0AAI8Z2Y2</accession>
<feature type="transmembrane region" description="Helical" evidence="2">
    <location>
        <begin position="14"/>
        <end position="36"/>
    </location>
</feature>
<dbReference type="AlphaFoldDB" id="A0AAI8Z2Y2"/>
<feature type="region of interest" description="Disordered" evidence="1">
    <location>
        <begin position="258"/>
        <end position="301"/>
    </location>
</feature>
<feature type="compositionally biased region" description="Polar residues" evidence="1">
    <location>
        <begin position="258"/>
        <end position="277"/>
    </location>
</feature>
<keyword evidence="4" id="KW-1185">Reference proteome</keyword>
<dbReference type="EMBL" id="CAVMBE010000049">
    <property type="protein sequence ID" value="CAK4031474.1"/>
    <property type="molecule type" value="Genomic_DNA"/>
</dbReference>
<keyword evidence="2" id="KW-0812">Transmembrane</keyword>
<organism evidence="3 4">
    <name type="scientific">Lecanosticta acicola</name>
    <dbReference type="NCBI Taxonomy" id="111012"/>
    <lineage>
        <taxon>Eukaryota</taxon>
        <taxon>Fungi</taxon>
        <taxon>Dikarya</taxon>
        <taxon>Ascomycota</taxon>
        <taxon>Pezizomycotina</taxon>
        <taxon>Dothideomycetes</taxon>
        <taxon>Dothideomycetidae</taxon>
        <taxon>Mycosphaerellales</taxon>
        <taxon>Mycosphaerellaceae</taxon>
        <taxon>Lecanosticta</taxon>
    </lineage>
</organism>
<dbReference type="Proteomes" id="UP001296104">
    <property type="component" value="Unassembled WGS sequence"/>
</dbReference>
<feature type="transmembrane region" description="Helical" evidence="2">
    <location>
        <begin position="170"/>
        <end position="191"/>
    </location>
</feature>
<evidence type="ECO:0000313" key="4">
    <source>
        <dbReference type="Proteomes" id="UP001296104"/>
    </source>
</evidence>
<keyword evidence="2" id="KW-0472">Membrane</keyword>
<evidence type="ECO:0000256" key="1">
    <source>
        <dbReference type="SAM" id="MobiDB-lite"/>
    </source>
</evidence>